<evidence type="ECO:0000256" key="2">
    <source>
        <dbReference type="ARBA" id="ARBA00004824"/>
    </source>
</evidence>
<protein>
    <recommendedName>
        <fullName evidence="17">Branched-chain-amino-acid aminotransferase</fullName>
        <ecNumber evidence="17">2.6.1.42</ecNumber>
    </recommendedName>
</protein>
<dbReference type="EC" id="2.6.1.42" evidence="17"/>
<evidence type="ECO:0000256" key="9">
    <source>
        <dbReference type="ARBA" id="ARBA00022898"/>
    </source>
</evidence>
<dbReference type="InterPro" id="IPR001544">
    <property type="entry name" value="Aminotrans_IV"/>
</dbReference>
<dbReference type="CDD" id="cd01557">
    <property type="entry name" value="BCAT_beta_family"/>
    <property type="match status" value="1"/>
</dbReference>
<reference evidence="18" key="1">
    <citation type="submission" date="2021-02" db="EMBL/GenBank/DDBJ databases">
        <title>Draft genome sequence of Microbispora sp. RL4-1S isolated from rice leaves in Thailand.</title>
        <authorList>
            <person name="Muangham S."/>
            <person name="Duangmal K."/>
        </authorList>
    </citation>
    <scope>NUCLEOTIDE SEQUENCE</scope>
    <source>
        <strain evidence="18">RL4-1S</strain>
    </source>
</reference>
<dbReference type="SUPFAM" id="SSF56752">
    <property type="entry name" value="D-aminoacid aminotransferase-like PLP-dependent enzymes"/>
    <property type="match status" value="1"/>
</dbReference>
<dbReference type="InterPro" id="IPR005786">
    <property type="entry name" value="B_amino_transII"/>
</dbReference>
<dbReference type="GO" id="GO:0009082">
    <property type="term" value="P:branched-chain amino acid biosynthetic process"/>
    <property type="evidence" value="ECO:0007669"/>
    <property type="project" value="UniProtKB-KW"/>
</dbReference>
<keyword evidence="19" id="KW-1185">Reference proteome</keyword>
<accession>A0A941AH64</accession>
<proteinExistence type="inferred from homology"/>
<feature type="modified residue" description="N6-(pyridoxal phosphate)lysine" evidence="14">
    <location>
        <position position="201"/>
    </location>
</feature>
<evidence type="ECO:0000313" key="18">
    <source>
        <dbReference type="EMBL" id="MBP2703750.1"/>
    </source>
</evidence>
<keyword evidence="8 17" id="KW-0808">Transferase</keyword>
<comment type="catalytic activity">
    <reaction evidence="11 17">
        <text>L-valine + 2-oxoglutarate = 3-methyl-2-oxobutanoate + L-glutamate</text>
        <dbReference type="Rhea" id="RHEA:24813"/>
        <dbReference type="ChEBI" id="CHEBI:11851"/>
        <dbReference type="ChEBI" id="CHEBI:16810"/>
        <dbReference type="ChEBI" id="CHEBI:29985"/>
        <dbReference type="ChEBI" id="CHEBI:57762"/>
        <dbReference type="EC" id="2.6.1.42"/>
    </reaction>
</comment>
<dbReference type="NCBIfam" id="NF009897">
    <property type="entry name" value="PRK13357.1"/>
    <property type="match status" value="1"/>
</dbReference>
<name>A0A941AH64_9ACTN</name>
<evidence type="ECO:0000256" key="17">
    <source>
        <dbReference type="RuleBase" id="RU004517"/>
    </source>
</evidence>
<dbReference type="EMBL" id="JAFCNB010000003">
    <property type="protein sequence ID" value="MBP2703750.1"/>
    <property type="molecule type" value="Genomic_DNA"/>
</dbReference>
<comment type="pathway">
    <text evidence="2">Amino-acid biosynthesis; L-isoleucine biosynthesis; L-isoleucine from 2-oxobutanoate: step 4/4.</text>
</comment>
<dbReference type="InterPro" id="IPR033939">
    <property type="entry name" value="BCAT_family"/>
</dbReference>
<organism evidence="18 19">
    <name type="scientific">Microbispora oryzae</name>
    <dbReference type="NCBI Taxonomy" id="2806554"/>
    <lineage>
        <taxon>Bacteria</taxon>
        <taxon>Bacillati</taxon>
        <taxon>Actinomycetota</taxon>
        <taxon>Actinomycetes</taxon>
        <taxon>Streptosporangiales</taxon>
        <taxon>Streptosporangiaceae</taxon>
        <taxon>Microbispora</taxon>
    </lineage>
</organism>
<evidence type="ECO:0000256" key="10">
    <source>
        <dbReference type="ARBA" id="ARBA00023304"/>
    </source>
</evidence>
<comment type="catalytic activity">
    <reaction evidence="12 17">
        <text>L-isoleucine + 2-oxoglutarate = (S)-3-methyl-2-oxopentanoate + L-glutamate</text>
        <dbReference type="Rhea" id="RHEA:24801"/>
        <dbReference type="ChEBI" id="CHEBI:16810"/>
        <dbReference type="ChEBI" id="CHEBI:29985"/>
        <dbReference type="ChEBI" id="CHEBI:35146"/>
        <dbReference type="ChEBI" id="CHEBI:58045"/>
        <dbReference type="EC" id="2.6.1.42"/>
    </reaction>
</comment>
<dbReference type="Pfam" id="PF01063">
    <property type="entry name" value="Aminotran_4"/>
    <property type="match status" value="1"/>
</dbReference>
<sequence>MRAEFQFHPAERPLPDDEREKILADPGFGRHFTDHMASATWTPDAGWHDLRVAALAPVTLHPAAAVLHYAQEIFEGVKAFRHADGSVWLFRPELNARRFAHSARRLALPVLDEELFVESVTALVRADRSWVPPYDGERSLYVRPYMFGSEAFLGVRPAAEVRYGVIASPAAAYFAAGSGGVTLWVSENYTRAARGGTGAAKCGGNYASSLAAQVEAAEHGCDQVLYLSGDEHRHLEESGTMNLFLVTADREVVTPCLGTILDGVTRTSVLDLAVEHGLKAVERQVGIDELRAGCADGSIVEMFAAGTAAVITPIVGFKGNGYEQVVADGRPGAATLDIRRHIVDIQYGRAADTHNWLRRVA</sequence>
<comment type="catalytic activity">
    <reaction evidence="13 17">
        <text>L-leucine + 2-oxoglutarate = 4-methyl-2-oxopentanoate + L-glutamate</text>
        <dbReference type="Rhea" id="RHEA:18321"/>
        <dbReference type="ChEBI" id="CHEBI:16810"/>
        <dbReference type="ChEBI" id="CHEBI:17865"/>
        <dbReference type="ChEBI" id="CHEBI:29985"/>
        <dbReference type="ChEBI" id="CHEBI:57427"/>
        <dbReference type="EC" id="2.6.1.42"/>
    </reaction>
</comment>
<dbReference type="InterPro" id="IPR018300">
    <property type="entry name" value="Aminotrans_IV_CS"/>
</dbReference>
<keyword evidence="9 16" id="KW-0663">Pyridoxal phosphate</keyword>
<keyword evidence="7 17" id="KW-0028">Amino-acid biosynthesis</keyword>
<evidence type="ECO:0000256" key="8">
    <source>
        <dbReference type="ARBA" id="ARBA00022679"/>
    </source>
</evidence>
<comment type="caution">
    <text evidence="18">The sequence shown here is derived from an EMBL/GenBank/DDBJ whole genome shotgun (WGS) entry which is preliminary data.</text>
</comment>
<keyword evidence="10 17" id="KW-0100">Branched-chain amino acid biosynthesis</keyword>
<dbReference type="PANTHER" id="PTHR11825:SF44">
    <property type="entry name" value="BRANCHED-CHAIN-AMINO-ACID AMINOTRANSFERASE"/>
    <property type="match status" value="1"/>
</dbReference>
<evidence type="ECO:0000313" key="19">
    <source>
        <dbReference type="Proteomes" id="UP000674234"/>
    </source>
</evidence>
<evidence type="ECO:0000256" key="6">
    <source>
        <dbReference type="ARBA" id="ARBA00022576"/>
    </source>
</evidence>
<dbReference type="AlphaFoldDB" id="A0A941AH64"/>
<dbReference type="GO" id="GO:0004084">
    <property type="term" value="F:branched-chain-amino-acid transaminase activity"/>
    <property type="evidence" value="ECO:0007669"/>
    <property type="project" value="UniProtKB-EC"/>
</dbReference>
<evidence type="ECO:0000256" key="12">
    <source>
        <dbReference type="ARBA" id="ARBA00048798"/>
    </source>
</evidence>
<dbReference type="PANTHER" id="PTHR11825">
    <property type="entry name" value="SUBGROUP IIII AMINOTRANSFERASE"/>
    <property type="match status" value="1"/>
</dbReference>
<dbReference type="GO" id="GO:0008652">
    <property type="term" value="P:amino acid biosynthetic process"/>
    <property type="evidence" value="ECO:0007669"/>
    <property type="project" value="UniProtKB-KW"/>
</dbReference>
<dbReference type="InterPro" id="IPR043131">
    <property type="entry name" value="BCAT-like_N"/>
</dbReference>
<gene>
    <name evidence="18" type="ORF">JOL79_08030</name>
</gene>
<dbReference type="Gene3D" id="3.20.10.10">
    <property type="entry name" value="D-amino Acid Aminotransferase, subunit A, domain 2"/>
    <property type="match status" value="1"/>
</dbReference>
<evidence type="ECO:0000256" key="14">
    <source>
        <dbReference type="PIRSR" id="PIRSR006468-1"/>
    </source>
</evidence>
<keyword evidence="6 17" id="KW-0032">Aminotransferase</keyword>
<evidence type="ECO:0000256" key="11">
    <source>
        <dbReference type="ARBA" id="ARBA00048212"/>
    </source>
</evidence>
<comment type="pathway">
    <text evidence="4">Amino-acid biosynthesis; L-leucine biosynthesis; L-leucine from 3-methyl-2-oxobutanoate: step 4/4.</text>
</comment>
<dbReference type="Gene3D" id="3.30.470.10">
    <property type="match status" value="1"/>
</dbReference>
<comment type="pathway">
    <text evidence="3">Amino-acid biosynthesis; L-valine biosynthesis; L-valine from pyruvate: step 4/4.</text>
</comment>
<dbReference type="PROSITE" id="PS00770">
    <property type="entry name" value="AA_TRANSFER_CLASS_4"/>
    <property type="match status" value="1"/>
</dbReference>
<comment type="similarity">
    <text evidence="5 15">Belongs to the class-IV pyridoxal-phosphate-dependent aminotransferase family.</text>
</comment>
<dbReference type="InterPro" id="IPR036038">
    <property type="entry name" value="Aminotransferase-like"/>
</dbReference>
<evidence type="ECO:0000256" key="5">
    <source>
        <dbReference type="ARBA" id="ARBA00009320"/>
    </source>
</evidence>
<evidence type="ECO:0000256" key="13">
    <source>
        <dbReference type="ARBA" id="ARBA00049229"/>
    </source>
</evidence>
<evidence type="ECO:0000256" key="7">
    <source>
        <dbReference type="ARBA" id="ARBA00022605"/>
    </source>
</evidence>
<dbReference type="Proteomes" id="UP000674234">
    <property type="component" value="Unassembled WGS sequence"/>
</dbReference>
<dbReference type="PIRSF" id="PIRSF006468">
    <property type="entry name" value="BCAT1"/>
    <property type="match status" value="1"/>
</dbReference>
<evidence type="ECO:0000256" key="3">
    <source>
        <dbReference type="ARBA" id="ARBA00004931"/>
    </source>
</evidence>
<evidence type="ECO:0000256" key="4">
    <source>
        <dbReference type="ARBA" id="ARBA00005072"/>
    </source>
</evidence>
<evidence type="ECO:0000256" key="1">
    <source>
        <dbReference type="ARBA" id="ARBA00001933"/>
    </source>
</evidence>
<dbReference type="NCBIfam" id="TIGR01123">
    <property type="entry name" value="ilvE_II"/>
    <property type="match status" value="1"/>
</dbReference>
<comment type="cofactor">
    <cofactor evidence="1 16">
        <name>pyridoxal 5'-phosphate</name>
        <dbReference type="ChEBI" id="CHEBI:597326"/>
    </cofactor>
</comment>
<dbReference type="RefSeq" id="WP_210155036.1">
    <property type="nucleotide sequence ID" value="NZ_JAFCNB010000003.1"/>
</dbReference>
<dbReference type="InterPro" id="IPR043132">
    <property type="entry name" value="BCAT-like_C"/>
</dbReference>
<evidence type="ECO:0000256" key="16">
    <source>
        <dbReference type="RuleBase" id="RU004516"/>
    </source>
</evidence>
<evidence type="ECO:0000256" key="15">
    <source>
        <dbReference type="RuleBase" id="RU004106"/>
    </source>
</evidence>